<evidence type="ECO:0000313" key="1">
    <source>
        <dbReference type="EMBL" id="GJS78319.1"/>
    </source>
</evidence>
<comment type="caution">
    <text evidence="1">The sequence shown here is derived from an EMBL/GenBank/DDBJ whole genome shotgun (WGS) entry which is preliminary data.</text>
</comment>
<gene>
    <name evidence="1" type="ORF">Tco_0728200</name>
</gene>
<sequence length="170" mass="18786">MRTQDGMVLYRKQPLRVVIAFTSPFGLANGVVGREPKPEVEAVIKSGLDTLVLEDLELEVSGLIRENREVELVSAKPSRVILQRLVHVFLDIVTDKVAIGGWNNFGKNTIPQLSITSDETLGVEESYFHVRNNCLLRCLTNFGLALDDFLGIIEAFYPESLPTAAGVNES</sequence>
<proteinExistence type="predicted"/>
<evidence type="ECO:0000313" key="2">
    <source>
        <dbReference type="Proteomes" id="UP001151760"/>
    </source>
</evidence>
<organism evidence="1 2">
    <name type="scientific">Tanacetum coccineum</name>
    <dbReference type="NCBI Taxonomy" id="301880"/>
    <lineage>
        <taxon>Eukaryota</taxon>
        <taxon>Viridiplantae</taxon>
        <taxon>Streptophyta</taxon>
        <taxon>Embryophyta</taxon>
        <taxon>Tracheophyta</taxon>
        <taxon>Spermatophyta</taxon>
        <taxon>Magnoliopsida</taxon>
        <taxon>eudicotyledons</taxon>
        <taxon>Gunneridae</taxon>
        <taxon>Pentapetalae</taxon>
        <taxon>asterids</taxon>
        <taxon>campanulids</taxon>
        <taxon>Asterales</taxon>
        <taxon>Asteraceae</taxon>
        <taxon>Asteroideae</taxon>
        <taxon>Anthemideae</taxon>
        <taxon>Anthemidinae</taxon>
        <taxon>Tanacetum</taxon>
    </lineage>
</organism>
<dbReference type="EMBL" id="BQNB010010516">
    <property type="protein sequence ID" value="GJS78319.1"/>
    <property type="molecule type" value="Genomic_DNA"/>
</dbReference>
<dbReference type="Proteomes" id="UP001151760">
    <property type="component" value="Unassembled WGS sequence"/>
</dbReference>
<reference evidence="1" key="1">
    <citation type="journal article" date="2022" name="Int. J. Mol. Sci.">
        <title>Draft Genome of Tanacetum Coccineum: Genomic Comparison of Closely Related Tanacetum-Family Plants.</title>
        <authorList>
            <person name="Yamashiro T."/>
            <person name="Shiraishi A."/>
            <person name="Nakayama K."/>
            <person name="Satake H."/>
        </authorList>
    </citation>
    <scope>NUCLEOTIDE SEQUENCE</scope>
</reference>
<name>A0ABQ4YKH4_9ASTR</name>
<keyword evidence="2" id="KW-1185">Reference proteome</keyword>
<accession>A0ABQ4YKH4</accession>
<reference evidence="1" key="2">
    <citation type="submission" date="2022-01" db="EMBL/GenBank/DDBJ databases">
        <authorList>
            <person name="Yamashiro T."/>
            <person name="Shiraishi A."/>
            <person name="Satake H."/>
            <person name="Nakayama K."/>
        </authorList>
    </citation>
    <scope>NUCLEOTIDE SEQUENCE</scope>
</reference>
<protein>
    <submittedName>
        <fullName evidence="1">Uncharacterized protein</fullName>
    </submittedName>
</protein>